<sequence length="244" mass="28128">MMLKLIHVAIFIIFCDKIFSLPYDVEKCKIDDESCLLTSSNKVLQKYYGGIPEIDLASLDPFLVNQFFVDRKYSTIKIKNGDFSNMKMRGLQSATIEKISGFDKDHLEIEFKAPKLTFTGSFKADAKVLFFPINTDGEFTLKLYDYDAKLNIKLDRYTRNRTKYFQTTGYCIHSTVRTGDIDSTGVPKIVNWLINLHFNSLFKSSIQSFVDDIWSAYYEKAINVMLTKVPIGELFTCEMDRDGH</sequence>
<reference evidence="2" key="1">
    <citation type="submission" date="2022-01" db="EMBL/GenBank/DDBJ databases">
        <authorList>
            <person name="King R."/>
        </authorList>
    </citation>
    <scope>NUCLEOTIDE SEQUENCE</scope>
</reference>
<accession>A0A9N9RX78</accession>
<evidence type="ECO:0000313" key="2">
    <source>
        <dbReference type="EMBL" id="CAG9806930.1"/>
    </source>
</evidence>
<dbReference type="InterPro" id="IPR038606">
    <property type="entry name" value="To_sf"/>
</dbReference>
<evidence type="ECO:0000256" key="1">
    <source>
        <dbReference type="SAM" id="SignalP"/>
    </source>
</evidence>
<dbReference type="InterPro" id="IPR010562">
    <property type="entry name" value="Haemolymph_juvenile_hormone-bd"/>
</dbReference>
<dbReference type="PANTHER" id="PTHR11008">
    <property type="entry name" value="PROTEIN TAKEOUT-LIKE PROTEIN"/>
    <property type="match status" value="1"/>
</dbReference>
<feature type="signal peptide" evidence="1">
    <location>
        <begin position="1"/>
        <end position="20"/>
    </location>
</feature>
<keyword evidence="1" id="KW-0732">Signal</keyword>
<dbReference type="Proteomes" id="UP001153620">
    <property type="component" value="Chromosome 3"/>
</dbReference>
<dbReference type="Pfam" id="PF06585">
    <property type="entry name" value="JHBP"/>
    <property type="match status" value="1"/>
</dbReference>
<dbReference type="GO" id="GO:0005615">
    <property type="term" value="C:extracellular space"/>
    <property type="evidence" value="ECO:0007669"/>
    <property type="project" value="TreeGrafter"/>
</dbReference>
<dbReference type="AlphaFoldDB" id="A0A9N9RX78"/>
<name>A0A9N9RX78_9DIPT</name>
<proteinExistence type="predicted"/>
<keyword evidence="3" id="KW-1185">Reference proteome</keyword>
<evidence type="ECO:0000313" key="3">
    <source>
        <dbReference type="Proteomes" id="UP001153620"/>
    </source>
</evidence>
<reference evidence="2" key="2">
    <citation type="submission" date="2022-10" db="EMBL/GenBank/DDBJ databases">
        <authorList>
            <consortium name="ENA_rothamsted_submissions"/>
            <consortium name="culmorum"/>
            <person name="King R."/>
        </authorList>
    </citation>
    <scope>NUCLEOTIDE SEQUENCE</scope>
</reference>
<organism evidence="2 3">
    <name type="scientific">Chironomus riparius</name>
    <dbReference type="NCBI Taxonomy" id="315576"/>
    <lineage>
        <taxon>Eukaryota</taxon>
        <taxon>Metazoa</taxon>
        <taxon>Ecdysozoa</taxon>
        <taxon>Arthropoda</taxon>
        <taxon>Hexapoda</taxon>
        <taxon>Insecta</taxon>
        <taxon>Pterygota</taxon>
        <taxon>Neoptera</taxon>
        <taxon>Endopterygota</taxon>
        <taxon>Diptera</taxon>
        <taxon>Nematocera</taxon>
        <taxon>Chironomoidea</taxon>
        <taxon>Chironomidae</taxon>
        <taxon>Chironominae</taxon>
        <taxon>Chironomus</taxon>
    </lineage>
</organism>
<dbReference type="EMBL" id="OU895879">
    <property type="protein sequence ID" value="CAG9806930.1"/>
    <property type="molecule type" value="Genomic_DNA"/>
</dbReference>
<dbReference type="Gene3D" id="3.15.10.30">
    <property type="entry name" value="Haemolymph juvenile hormone binding protein"/>
    <property type="match status" value="1"/>
</dbReference>
<dbReference type="PANTHER" id="PTHR11008:SF18">
    <property type="entry name" value="BCDNA.GH05536-RELATED"/>
    <property type="match status" value="1"/>
</dbReference>
<gene>
    <name evidence="2" type="ORF">CHIRRI_LOCUS9783</name>
</gene>
<dbReference type="OrthoDB" id="6591956at2759"/>
<feature type="chain" id="PRO_5040381838" evidence="1">
    <location>
        <begin position="21"/>
        <end position="244"/>
    </location>
</feature>
<protein>
    <submittedName>
        <fullName evidence="2">Uncharacterized protein</fullName>
    </submittedName>
</protein>
<dbReference type="SMART" id="SM00700">
    <property type="entry name" value="JHBP"/>
    <property type="match status" value="1"/>
</dbReference>